<dbReference type="CDD" id="cd01949">
    <property type="entry name" value="GGDEF"/>
    <property type="match status" value="1"/>
</dbReference>
<dbReference type="PANTHER" id="PTHR44757">
    <property type="entry name" value="DIGUANYLATE CYCLASE DGCP"/>
    <property type="match status" value="1"/>
</dbReference>
<dbReference type="InterPro" id="IPR052155">
    <property type="entry name" value="Biofilm_reg_signaling"/>
</dbReference>
<dbReference type="Gene3D" id="3.30.70.270">
    <property type="match status" value="1"/>
</dbReference>
<dbReference type="Gene3D" id="3.40.50.2300">
    <property type="match status" value="1"/>
</dbReference>
<feature type="domain" description="GGDEF" evidence="5">
    <location>
        <begin position="293"/>
        <end position="429"/>
    </location>
</feature>
<evidence type="ECO:0000259" key="4">
    <source>
        <dbReference type="PROSITE" id="PS50113"/>
    </source>
</evidence>
<keyword evidence="7" id="KW-1185">Reference proteome</keyword>
<feature type="domain" description="PAS" evidence="3">
    <location>
        <begin position="146"/>
        <end position="217"/>
    </location>
</feature>
<dbReference type="InterPro" id="IPR029787">
    <property type="entry name" value="Nucleotide_cyclase"/>
</dbReference>
<dbReference type="InterPro" id="IPR000160">
    <property type="entry name" value="GGDEF_dom"/>
</dbReference>
<dbReference type="SUPFAM" id="SSF52172">
    <property type="entry name" value="CheY-like"/>
    <property type="match status" value="1"/>
</dbReference>
<dbReference type="PROSITE" id="PS50887">
    <property type="entry name" value="GGDEF"/>
    <property type="match status" value="1"/>
</dbReference>
<dbReference type="InterPro" id="IPR000700">
    <property type="entry name" value="PAS-assoc_C"/>
</dbReference>
<dbReference type="InterPro" id="IPR013656">
    <property type="entry name" value="PAS_4"/>
</dbReference>
<feature type="domain" description="PAC" evidence="4">
    <location>
        <begin position="212"/>
        <end position="264"/>
    </location>
</feature>
<dbReference type="InterPro" id="IPR035965">
    <property type="entry name" value="PAS-like_dom_sf"/>
</dbReference>
<proteinExistence type="predicted"/>
<keyword evidence="1" id="KW-0597">Phosphoprotein</keyword>
<evidence type="ECO:0000259" key="3">
    <source>
        <dbReference type="PROSITE" id="PS50112"/>
    </source>
</evidence>
<dbReference type="SUPFAM" id="SSF55073">
    <property type="entry name" value="Nucleotide cyclase"/>
    <property type="match status" value="1"/>
</dbReference>
<evidence type="ECO:0000259" key="2">
    <source>
        <dbReference type="PROSITE" id="PS50110"/>
    </source>
</evidence>
<evidence type="ECO:0000313" key="7">
    <source>
        <dbReference type="Proteomes" id="UP000057609"/>
    </source>
</evidence>
<dbReference type="SUPFAM" id="SSF55785">
    <property type="entry name" value="PYP-like sensor domain (PAS domain)"/>
    <property type="match status" value="1"/>
</dbReference>
<dbReference type="InterPro" id="IPR000014">
    <property type="entry name" value="PAS"/>
</dbReference>
<dbReference type="GO" id="GO:0000160">
    <property type="term" value="P:phosphorelay signal transduction system"/>
    <property type="evidence" value="ECO:0007669"/>
    <property type="project" value="InterPro"/>
</dbReference>
<evidence type="ECO:0000256" key="1">
    <source>
        <dbReference type="PROSITE-ProRule" id="PRU00169"/>
    </source>
</evidence>
<dbReference type="Gene3D" id="3.30.450.20">
    <property type="entry name" value="PAS domain"/>
    <property type="match status" value="1"/>
</dbReference>
<dbReference type="InterPro" id="IPR043128">
    <property type="entry name" value="Rev_trsase/Diguanyl_cyclase"/>
</dbReference>
<dbReference type="CDD" id="cd00156">
    <property type="entry name" value="REC"/>
    <property type="match status" value="1"/>
</dbReference>
<dbReference type="Pfam" id="PF00990">
    <property type="entry name" value="GGDEF"/>
    <property type="match status" value="1"/>
</dbReference>
<dbReference type="PROSITE" id="PS50110">
    <property type="entry name" value="RESPONSE_REGULATORY"/>
    <property type="match status" value="1"/>
</dbReference>
<evidence type="ECO:0000313" key="6">
    <source>
        <dbReference type="EMBL" id="AJE03201.1"/>
    </source>
</evidence>
<dbReference type="SMART" id="SM00448">
    <property type="entry name" value="REC"/>
    <property type="match status" value="1"/>
</dbReference>
<dbReference type="SMART" id="SM00091">
    <property type="entry name" value="PAS"/>
    <property type="match status" value="1"/>
</dbReference>
<dbReference type="PANTHER" id="PTHR44757:SF2">
    <property type="entry name" value="BIOFILM ARCHITECTURE MAINTENANCE PROTEIN MBAA"/>
    <property type="match status" value="1"/>
</dbReference>
<gene>
    <name evidence="6" type="ORF">GPICK_07380</name>
</gene>
<dbReference type="AlphaFoldDB" id="A0A0B5BGM4"/>
<dbReference type="KEGG" id="gpi:GPICK_07380"/>
<dbReference type="EMBL" id="CP009788">
    <property type="protein sequence ID" value="AJE03201.1"/>
    <property type="molecule type" value="Genomic_DNA"/>
</dbReference>
<sequence length="429" mass="47818">MSQPLRVLIIEDSEDDCFLLVRALKREFDVTYERVDTSAALRDALRAGKWDVILSDYFMPQFDAPAALAILQEEEQDLPFIIVSGKIGELEAVRAMKGGAHDYVMKGDQARLIPAIRRELREAAIREERRKADLDLREQLHFRQALIDSIPTPIFFKNPVGIFLGCNKAFEAFSGLDQSQIVGRTIFDIAPGSLAENFEESDRELFLRGGTQIYESSISFADRAIHDVIFYKATFQNVDNSLGGLVGTILDITERKQTEEKLRYMSTHDALTGLYNRAYFQEEMERLEQGRQFPVSIVIADVDRLKYVNDTLGHAAGDELIISAALVLKGAFRAEDVVARIGGDEFAVLLPSADTAAVDEALHRLSTRLGSRNGSDDQLTLSMSFGVATAVKGERLEETLKLADKRMYHDKSTKSCIPAEGSGISFPQP</sequence>
<reference evidence="6 7" key="1">
    <citation type="journal article" date="2015" name="Genome Announc.">
        <title>Complete Genome of Geobacter pickeringii G13T, a Metal-Reducing Isolate from Sedimentary Kaolin Deposits.</title>
        <authorList>
            <person name="Badalamenti J.P."/>
            <person name="Bond D.R."/>
        </authorList>
    </citation>
    <scope>NUCLEOTIDE SEQUENCE [LARGE SCALE GENOMIC DNA]</scope>
    <source>
        <strain evidence="6 7">G13</strain>
    </source>
</reference>
<dbReference type="Proteomes" id="UP000057609">
    <property type="component" value="Chromosome"/>
</dbReference>
<dbReference type="HOGENOM" id="CLU_000445_11_28_7"/>
<feature type="domain" description="Response regulatory" evidence="2">
    <location>
        <begin position="6"/>
        <end position="121"/>
    </location>
</feature>
<dbReference type="InterPro" id="IPR011006">
    <property type="entry name" value="CheY-like_superfamily"/>
</dbReference>
<dbReference type="PROSITE" id="PS50113">
    <property type="entry name" value="PAC"/>
    <property type="match status" value="1"/>
</dbReference>
<dbReference type="Pfam" id="PF08448">
    <property type="entry name" value="PAS_4"/>
    <property type="match status" value="1"/>
</dbReference>
<dbReference type="InterPro" id="IPR001789">
    <property type="entry name" value="Sig_transdc_resp-reg_receiver"/>
</dbReference>
<protein>
    <submittedName>
        <fullName evidence="6">Diguanylate cyclase</fullName>
    </submittedName>
</protein>
<accession>A0A0B5BGM4</accession>
<feature type="modified residue" description="4-aspartylphosphate" evidence="1">
    <location>
        <position position="56"/>
    </location>
</feature>
<dbReference type="Pfam" id="PF00072">
    <property type="entry name" value="Response_reg"/>
    <property type="match status" value="1"/>
</dbReference>
<dbReference type="CDD" id="cd00130">
    <property type="entry name" value="PAS"/>
    <property type="match status" value="1"/>
</dbReference>
<dbReference type="NCBIfam" id="TIGR00254">
    <property type="entry name" value="GGDEF"/>
    <property type="match status" value="1"/>
</dbReference>
<dbReference type="PROSITE" id="PS50112">
    <property type="entry name" value="PAS"/>
    <property type="match status" value="1"/>
</dbReference>
<dbReference type="SMART" id="SM00267">
    <property type="entry name" value="GGDEF"/>
    <property type="match status" value="1"/>
</dbReference>
<organism evidence="6 7">
    <name type="scientific">Geobacter pickeringii</name>
    <dbReference type="NCBI Taxonomy" id="345632"/>
    <lineage>
        <taxon>Bacteria</taxon>
        <taxon>Pseudomonadati</taxon>
        <taxon>Thermodesulfobacteriota</taxon>
        <taxon>Desulfuromonadia</taxon>
        <taxon>Geobacterales</taxon>
        <taxon>Geobacteraceae</taxon>
        <taxon>Geobacter</taxon>
    </lineage>
</organism>
<evidence type="ECO:0000259" key="5">
    <source>
        <dbReference type="PROSITE" id="PS50887"/>
    </source>
</evidence>
<dbReference type="STRING" id="345632.GPICK_07380"/>
<dbReference type="NCBIfam" id="TIGR00229">
    <property type="entry name" value="sensory_box"/>
    <property type="match status" value="1"/>
</dbReference>
<name>A0A0B5BGM4_9BACT</name>
<dbReference type="OrthoDB" id="9812034at2"/>